<dbReference type="EMBL" id="SRYA01000007">
    <property type="protein sequence ID" value="TGY97438.1"/>
    <property type="molecule type" value="Genomic_DNA"/>
</dbReference>
<accession>A0AC61S0P1</accession>
<evidence type="ECO:0000313" key="2">
    <source>
        <dbReference type="Proteomes" id="UP000304953"/>
    </source>
</evidence>
<evidence type="ECO:0000313" key="1">
    <source>
        <dbReference type="EMBL" id="TGY97438.1"/>
    </source>
</evidence>
<protein>
    <submittedName>
        <fullName evidence="1">DUF262 domain-containing protein</fullName>
    </submittedName>
</protein>
<proteinExistence type="predicted"/>
<reference evidence="1" key="1">
    <citation type="submission" date="2019-04" db="EMBL/GenBank/DDBJ databases">
        <title>Microbes associate with the intestines of laboratory mice.</title>
        <authorList>
            <person name="Navarre W."/>
            <person name="Wong E."/>
            <person name="Huang K."/>
            <person name="Tropini C."/>
            <person name="Ng K."/>
            <person name="Yu B."/>
        </authorList>
    </citation>
    <scope>NUCLEOTIDE SEQUENCE</scope>
    <source>
        <strain evidence="1">NM01_1-7b</strain>
    </source>
</reference>
<comment type="caution">
    <text evidence="1">The sequence shown here is derived from an EMBL/GenBank/DDBJ whole genome shotgun (WGS) entry which is preliminary data.</text>
</comment>
<keyword evidence="2" id="KW-1185">Reference proteome</keyword>
<gene>
    <name evidence="1" type="ORF">E5329_04655</name>
</gene>
<sequence>MIIILQIEERKNMENGHQYVEEVLKEKYRIPKYQRGYRWTEDNVIKLLEDIYEGRLYEPGKDDCLNENNAYNIFYPKVFDMQEGLFVFSIPKCTYCIQPLVVMETKGVYDVIDGQQRLTTIAIIRAALKRSLETLVSKNSQEVLTLVRKEIVEISYESRQTSREFRQYLYGMREKPQGENIDYDHMLQAFEVSKCYFDELLKKFEDDKVRKKYADYLDDVLCKNTQFIWYEVKDHVDPQKVFANFNTGKIELTNAELIKALFMNPSNYNHSVVKDKQIVISEKWDEIENKLHEPEFWAFVPHINQYETASRQYSTRIDVIFEFFIMELWLETHQDKCVEDYISFRNLNASDKYIFNEVESWINSKLGDLSETEAVMDQCWRRIGKIFSGLKELYFGDSRVYNTAGLYINLCNRRPENVDEYEENNYDTYLYVYHELSNVLNLPRDERENALKKLVRYKVFQKESGIERMIKGIRYNEGKSSDIIKVLLVYNIALLSSSKGTGERFNFLENARNKWEREHIFASNVKTDVNIEGLQDMLDCDEVLNILCGDGYIGYVKYLFDTGDRIEFTHEGNGYELDLSLDTMDEEIRDLFIDASRSSDGNGKNVSFARALRAKREAGYLRECCRKINEIGRIFREEGELKKLLAYQYISSFEGNFHFVENIDFASLENCEETIKTAVLPDIEFTSAEFTYTCKEYQENKDHWPGWLYERDEEGRTNYIVLLETIKNHYQSKLERAVYKQATDNIRRLKDISDIFDGVNDRFIYAGLMLNKITLEKKIDKFFKGSFQELMKDNSMGNMTLLTGNKQRDGIENNISSRGQNQAVSDKAYCEKKKIVYEFYKSGQFVPIGTLLVFTDQYTQERNAAKYWLPNSRLKYLKDMVKTISDFLGESEGVGNE</sequence>
<name>A0AC61S0P1_9FIRM</name>
<organism evidence="1 2">
    <name type="scientific">Petralouisia muris</name>
    <dbReference type="NCBI Taxonomy" id="3032872"/>
    <lineage>
        <taxon>Bacteria</taxon>
        <taxon>Bacillati</taxon>
        <taxon>Bacillota</taxon>
        <taxon>Clostridia</taxon>
        <taxon>Lachnospirales</taxon>
        <taxon>Lachnospiraceae</taxon>
        <taxon>Petralouisia</taxon>
    </lineage>
</organism>
<dbReference type="Proteomes" id="UP000304953">
    <property type="component" value="Unassembled WGS sequence"/>
</dbReference>